<evidence type="ECO:0000256" key="2">
    <source>
        <dbReference type="ARBA" id="ARBA00023002"/>
    </source>
</evidence>
<dbReference type="EMBL" id="QQNH01000038">
    <property type="protein sequence ID" value="RDE07736.1"/>
    <property type="molecule type" value="Genomic_DNA"/>
</dbReference>
<proteinExistence type="predicted"/>
<comment type="caution">
    <text evidence="4">The sequence shown here is derived from an EMBL/GenBank/DDBJ whole genome shotgun (WGS) entry which is preliminary data.</text>
</comment>
<dbReference type="RefSeq" id="WP_114647024.1">
    <property type="nucleotide sequence ID" value="NZ_QQNH01000038.1"/>
</dbReference>
<accession>A0A369VZA9</accession>
<dbReference type="InterPro" id="IPR005255">
    <property type="entry name" value="PdxA_fam"/>
</dbReference>
<gene>
    <name evidence="4" type="ORF">DVH29_15130</name>
</gene>
<evidence type="ECO:0000256" key="3">
    <source>
        <dbReference type="ARBA" id="ARBA00023027"/>
    </source>
</evidence>
<evidence type="ECO:0000256" key="1">
    <source>
        <dbReference type="ARBA" id="ARBA00022723"/>
    </source>
</evidence>
<reference evidence="5" key="1">
    <citation type="submission" date="2018-07" db="EMBL/GenBank/DDBJ databases">
        <authorList>
            <person name="Liu B.-T."/>
            <person name="Du Z."/>
        </authorList>
    </citation>
    <scope>NUCLEOTIDE SEQUENCE [LARGE SCALE GENOMIC DNA]</scope>
    <source>
        <strain evidence="5">XYN52</strain>
    </source>
</reference>
<keyword evidence="1" id="KW-0479">Metal-binding</keyword>
<dbReference type="OrthoDB" id="9801783at2"/>
<dbReference type="Pfam" id="PF04166">
    <property type="entry name" value="PdxA"/>
    <property type="match status" value="1"/>
</dbReference>
<protein>
    <submittedName>
        <fullName evidence="4">4-phospho-D-threonate 3-dehydrogenase</fullName>
    </submittedName>
</protein>
<dbReference type="AlphaFoldDB" id="A0A369VZA9"/>
<dbReference type="PANTHER" id="PTHR30004">
    <property type="entry name" value="4-HYDROXYTHREONINE-4-PHOSPHATE DEHYDROGENASE"/>
    <property type="match status" value="1"/>
</dbReference>
<sequence>MHTSDGKPIVAITNGDPCGIGPEIALKALAKSEVRQAAAPIIVGSPEVFERDMKIAGTSLDIRLLDKPSDASGAPGTVEILPFDRLDLGQCVRGEVSAEAGRYSGASIAHAIGLAMQGEVHSVVVSPNNKRAMKDGGHEHTGFEEISRHYTGATSSIQILMGRKYNLARVTNHIPLREVADYCTRERVLAAIRVLKKSLATVGLPDPVIGVSGLNPHNGEHGLMGTEEMTDIGPACDDARAEGIRVVGPISADSVFVNIDKLNLDIVLSMYHDHGNSGIKILEFGHLINFIGGLPVPVFTVSHGTAFDIAGQGIAGSTNMELSIVAAAKSVRQS</sequence>
<keyword evidence="5" id="KW-1185">Reference proteome</keyword>
<dbReference type="Proteomes" id="UP000253759">
    <property type="component" value="Unassembled WGS sequence"/>
</dbReference>
<dbReference type="GO" id="GO:0016491">
    <property type="term" value="F:oxidoreductase activity"/>
    <property type="evidence" value="ECO:0007669"/>
    <property type="project" value="UniProtKB-KW"/>
</dbReference>
<dbReference type="GO" id="GO:0051287">
    <property type="term" value="F:NAD binding"/>
    <property type="evidence" value="ECO:0007669"/>
    <property type="project" value="InterPro"/>
</dbReference>
<organism evidence="4 5">
    <name type="scientific">Pelagibacterium lacus</name>
    <dbReference type="NCBI Taxonomy" id="2282655"/>
    <lineage>
        <taxon>Bacteria</taxon>
        <taxon>Pseudomonadati</taxon>
        <taxon>Pseudomonadota</taxon>
        <taxon>Alphaproteobacteria</taxon>
        <taxon>Hyphomicrobiales</taxon>
        <taxon>Devosiaceae</taxon>
        <taxon>Pelagibacterium</taxon>
    </lineage>
</organism>
<evidence type="ECO:0000313" key="4">
    <source>
        <dbReference type="EMBL" id="RDE07736.1"/>
    </source>
</evidence>
<keyword evidence="2" id="KW-0560">Oxidoreductase</keyword>
<dbReference type="Gene3D" id="3.40.718.10">
    <property type="entry name" value="Isopropylmalate Dehydrogenase"/>
    <property type="match status" value="1"/>
</dbReference>
<name>A0A369VZA9_9HYPH</name>
<keyword evidence="3" id="KW-0520">NAD</keyword>
<dbReference type="GO" id="GO:0046872">
    <property type="term" value="F:metal ion binding"/>
    <property type="evidence" value="ECO:0007669"/>
    <property type="project" value="UniProtKB-KW"/>
</dbReference>
<evidence type="ECO:0000313" key="5">
    <source>
        <dbReference type="Proteomes" id="UP000253759"/>
    </source>
</evidence>
<dbReference type="SUPFAM" id="SSF53659">
    <property type="entry name" value="Isocitrate/Isopropylmalate dehydrogenase-like"/>
    <property type="match status" value="1"/>
</dbReference>
<dbReference type="PANTHER" id="PTHR30004:SF6">
    <property type="entry name" value="D-THREONATE 4-PHOSPHATE DEHYDROGENASE"/>
    <property type="match status" value="1"/>
</dbReference>